<dbReference type="PANTHER" id="PTHR11164">
    <property type="entry name" value="GLUTAMATE CYSTEINE LIGASE"/>
    <property type="match status" value="1"/>
</dbReference>
<dbReference type="EMBL" id="CAMXCT010004669">
    <property type="protein sequence ID" value="CAI4009920.1"/>
    <property type="molecule type" value="Genomic_DNA"/>
</dbReference>
<evidence type="ECO:0000256" key="9">
    <source>
        <dbReference type="ARBA" id="ARBA00032122"/>
    </source>
</evidence>
<evidence type="ECO:0000256" key="8">
    <source>
        <dbReference type="ARBA" id="ARBA00030585"/>
    </source>
</evidence>
<dbReference type="OrthoDB" id="7939818at2759"/>
<evidence type="ECO:0000256" key="3">
    <source>
        <dbReference type="ARBA" id="ARBA00012220"/>
    </source>
</evidence>
<keyword evidence="5 10" id="KW-0317">Glutathione biosynthesis</keyword>
<evidence type="ECO:0000313" key="12">
    <source>
        <dbReference type="EMBL" id="CAI4009920.1"/>
    </source>
</evidence>
<dbReference type="GO" id="GO:0004357">
    <property type="term" value="F:glutamate-cysteine ligase activity"/>
    <property type="evidence" value="ECO:0007669"/>
    <property type="project" value="UniProtKB-UniRule"/>
</dbReference>
<comment type="pathway">
    <text evidence="1 10">Sulfur metabolism; glutathione biosynthesis; glutathione from L-cysteine and L-glutamate: step 1/2.</text>
</comment>
<dbReference type="PANTHER" id="PTHR11164:SF0">
    <property type="entry name" value="GLUTAMATE--CYSTEINE LIGASE CATALYTIC SUBUNIT"/>
    <property type="match status" value="1"/>
</dbReference>
<feature type="compositionally biased region" description="Basic and acidic residues" evidence="11">
    <location>
        <begin position="684"/>
        <end position="693"/>
    </location>
</feature>
<keyword evidence="4 10" id="KW-0436">Ligase</keyword>
<evidence type="ECO:0000313" key="13">
    <source>
        <dbReference type="EMBL" id="CAL1163295.1"/>
    </source>
</evidence>
<feature type="compositionally biased region" description="Basic and acidic residues" evidence="11">
    <location>
        <begin position="704"/>
        <end position="717"/>
    </location>
</feature>
<comment type="caution">
    <text evidence="12">The sequence shown here is derived from an EMBL/GenBank/DDBJ whole genome shotgun (WGS) entry which is preliminary data.</text>
</comment>
<accession>A0A9P1DGT3</accession>
<reference evidence="13" key="2">
    <citation type="submission" date="2024-04" db="EMBL/GenBank/DDBJ databases">
        <authorList>
            <person name="Chen Y."/>
            <person name="Shah S."/>
            <person name="Dougan E. K."/>
            <person name="Thang M."/>
            <person name="Chan C."/>
        </authorList>
    </citation>
    <scope>NUCLEOTIDE SEQUENCE [LARGE SCALE GENOMIC DNA]</scope>
</reference>
<dbReference type="Pfam" id="PF03074">
    <property type="entry name" value="GCS"/>
    <property type="match status" value="1"/>
</dbReference>
<feature type="region of interest" description="Disordered" evidence="11">
    <location>
        <begin position="291"/>
        <end position="318"/>
    </location>
</feature>
<evidence type="ECO:0000256" key="11">
    <source>
        <dbReference type="SAM" id="MobiDB-lite"/>
    </source>
</evidence>
<comment type="catalytic activity">
    <reaction evidence="10">
        <text>L-cysteine + L-glutamate + ATP = gamma-L-glutamyl-L-cysteine + ADP + phosphate + H(+)</text>
        <dbReference type="Rhea" id="RHEA:13285"/>
        <dbReference type="ChEBI" id="CHEBI:15378"/>
        <dbReference type="ChEBI" id="CHEBI:29985"/>
        <dbReference type="ChEBI" id="CHEBI:30616"/>
        <dbReference type="ChEBI" id="CHEBI:35235"/>
        <dbReference type="ChEBI" id="CHEBI:43474"/>
        <dbReference type="ChEBI" id="CHEBI:58173"/>
        <dbReference type="ChEBI" id="CHEBI:456216"/>
        <dbReference type="EC" id="6.3.2.2"/>
    </reaction>
</comment>
<dbReference type="Proteomes" id="UP001152797">
    <property type="component" value="Unassembled WGS sequence"/>
</dbReference>
<protein>
    <recommendedName>
        <fullName evidence="3 10">Glutamate--cysteine ligase</fullName>
        <ecNumber evidence="3 10">6.3.2.2</ecNumber>
    </recommendedName>
    <alternativeName>
        <fullName evidence="9 10">Gamma-ECS</fullName>
    </alternativeName>
    <alternativeName>
        <fullName evidence="8 10">Gamma-glutamylcysteine synthetase</fullName>
    </alternativeName>
</protein>
<evidence type="ECO:0000256" key="6">
    <source>
        <dbReference type="ARBA" id="ARBA00022741"/>
    </source>
</evidence>
<comment type="similarity">
    <text evidence="2 10">Belongs to the glutamate--cysteine ligase type 3 family.</text>
</comment>
<evidence type="ECO:0000256" key="2">
    <source>
        <dbReference type="ARBA" id="ARBA00008100"/>
    </source>
</evidence>
<dbReference type="EMBL" id="CAMXCT030004669">
    <property type="protein sequence ID" value="CAL4797232.1"/>
    <property type="molecule type" value="Genomic_DNA"/>
</dbReference>
<evidence type="ECO:0000256" key="5">
    <source>
        <dbReference type="ARBA" id="ARBA00022684"/>
    </source>
</evidence>
<proteinExistence type="inferred from homology"/>
<name>A0A9P1DGT3_9DINO</name>
<evidence type="ECO:0000256" key="7">
    <source>
        <dbReference type="ARBA" id="ARBA00022840"/>
    </source>
</evidence>
<dbReference type="GO" id="GO:0006750">
    <property type="term" value="P:glutathione biosynthetic process"/>
    <property type="evidence" value="ECO:0007669"/>
    <property type="project" value="UniProtKB-UniRule"/>
</dbReference>
<keyword evidence="7 10" id="KW-0067">ATP-binding</keyword>
<evidence type="ECO:0000256" key="4">
    <source>
        <dbReference type="ARBA" id="ARBA00022598"/>
    </source>
</evidence>
<dbReference type="AlphaFoldDB" id="A0A9P1DGT3"/>
<dbReference type="Gene3D" id="1.10.8.960">
    <property type="match status" value="1"/>
</dbReference>
<evidence type="ECO:0000256" key="1">
    <source>
        <dbReference type="ARBA" id="ARBA00005006"/>
    </source>
</evidence>
<gene>
    <name evidence="12" type="ORF">C1SCF055_LOCUS35245</name>
</gene>
<sequence length="717" mass="80906">MGLLKIGTPLHWEDSLEHCNYVRLHGIHQFIATYRRLRHLENDRLFYGDEIEYSLLKLDERQKTVKLSLRGPEVMESLRQSEQVIHAFRGCTWHQEYGSWMLEGTPDLPYGGYTMSLASVEQNMRLRRGRLLSALLADEVAPTLVSFPLMGVGDFVSPSAPPGGEASESDFVPDTCINPHPRFATLTGNIRRRRGGKVDIRVPLYEDVKTPEFKSSKDPQIHMDCMAFGMGCCCLQVTFQASDIEESRLLYDQLAVLAPIMMALTAATPIVKGRLAATDVRWSLISQSVDDRTPAERGEAPSAAPDSRMAGGGVRRQTKSRYDSISCYIHPGSNSYSDIPCEIDDDLLALLQKEGIDDTLARHMAHLFTRDPLVIFEGLVEVDDSATTEHFESIQSTNWQTVRWKPPPMKANACSPHVGWRTEFRSMEVQMTDFENAAFTAFIVIVTRAILVFNLTLLAPLSKVDENMKRAHELDAVRRQKFWFRKHILPDDTDDFMAKQCPGQQPLNAEAKASQFEEMTMDEIMNGKSCYFPGLVPLCYAYLEHIGCDETSFRRIDEYLKLIKARATGHQLTPATWMRNFVHSHRDYQMDSVVSDSIAYDLVTACNDIALGKRACPELLGEVKIEPITAHGQYETPLYGERLGPEDRRGLLDKIMKRASECDGTFSAPSSAGLRRQTSGNLPPDREFSHTLSERSQQGGLAMRMEEIRESKEGYKN</sequence>
<keyword evidence="14" id="KW-1185">Reference proteome</keyword>
<dbReference type="FunFam" id="3.30.590.50:FF:000002">
    <property type="entry name" value="Glutamate--cysteine ligase catalytic subunit"/>
    <property type="match status" value="1"/>
</dbReference>
<reference evidence="12" key="1">
    <citation type="submission" date="2022-10" db="EMBL/GenBank/DDBJ databases">
        <authorList>
            <person name="Chen Y."/>
            <person name="Dougan E. K."/>
            <person name="Chan C."/>
            <person name="Rhodes N."/>
            <person name="Thang M."/>
        </authorList>
    </citation>
    <scope>NUCLEOTIDE SEQUENCE</scope>
</reference>
<dbReference type="InterPro" id="IPR004308">
    <property type="entry name" value="GCS"/>
</dbReference>
<dbReference type="Gene3D" id="3.30.590.50">
    <property type="match status" value="2"/>
</dbReference>
<feature type="region of interest" description="Disordered" evidence="11">
    <location>
        <begin position="663"/>
        <end position="717"/>
    </location>
</feature>
<keyword evidence="6 10" id="KW-0547">Nucleotide-binding</keyword>
<dbReference type="EMBL" id="CAMXCT020004669">
    <property type="protein sequence ID" value="CAL1163295.1"/>
    <property type="molecule type" value="Genomic_DNA"/>
</dbReference>
<dbReference type="EC" id="6.3.2.2" evidence="3 10"/>
<dbReference type="SUPFAM" id="SSF55931">
    <property type="entry name" value="Glutamine synthetase/guanido kinase"/>
    <property type="match status" value="1"/>
</dbReference>
<dbReference type="GO" id="GO:0005524">
    <property type="term" value="F:ATP binding"/>
    <property type="evidence" value="ECO:0007669"/>
    <property type="project" value="UniProtKB-UniRule"/>
</dbReference>
<organism evidence="12">
    <name type="scientific">Cladocopium goreaui</name>
    <dbReference type="NCBI Taxonomy" id="2562237"/>
    <lineage>
        <taxon>Eukaryota</taxon>
        <taxon>Sar</taxon>
        <taxon>Alveolata</taxon>
        <taxon>Dinophyceae</taxon>
        <taxon>Suessiales</taxon>
        <taxon>Symbiodiniaceae</taxon>
        <taxon>Cladocopium</taxon>
    </lineage>
</organism>
<evidence type="ECO:0000256" key="10">
    <source>
        <dbReference type="RuleBase" id="RU367135"/>
    </source>
</evidence>
<evidence type="ECO:0000313" key="14">
    <source>
        <dbReference type="Proteomes" id="UP001152797"/>
    </source>
</evidence>
<dbReference type="InterPro" id="IPR014746">
    <property type="entry name" value="Gln_synth/guanido_kin_cat_dom"/>
</dbReference>